<evidence type="ECO:0000256" key="1">
    <source>
        <dbReference type="ARBA" id="ARBA00022527"/>
    </source>
</evidence>
<gene>
    <name evidence="8" type="ORF">FA15DRAFT_587615</name>
</gene>
<keyword evidence="1" id="KW-0723">Serine/threonine-protein kinase</keyword>
<dbReference type="STRING" id="230819.A0A5C3LEB2"/>
<dbReference type="InterPro" id="IPR011009">
    <property type="entry name" value="Kinase-like_dom_sf"/>
</dbReference>
<feature type="non-terminal residue" evidence="8">
    <location>
        <position position="1"/>
    </location>
</feature>
<dbReference type="PROSITE" id="PS51158">
    <property type="entry name" value="ALPHA_KINASE"/>
    <property type="match status" value="1"/>
</dbReference>
<evidence type="ECO:0000313" key="9">
    <source>
        <dbReference type="Proteomes" id="UP000307440"/>
    </source>
</evidence>
<dbReference type="InterPro" id="IPR051852">
    <property type="entry name" value="Alpha-type_PK"/>
</dbReference>
<dbReference type="EMBL" id="ML210171">
    <property type="protein sequence ID" value="TFK26791.1"/>
    <property type="molecule type" value="Genomic_DNA"/>
</dbReference>
<keyword evidence="3" id="KW-0547">Nucleotide-binding</keyword>
<evidence type="ECO:0000256" key="2">
    <source>
        <dbReference type="ARBA" id="ARBA00022679"/>
    </source>
</evidence>
<dbReference type="Proteomes" id="UP000307440">
    <property type="component" value="Unassembled WGS sequence"/>
</dbReference>
<protein>
    <recommendedName>
        <fullName evidence="7">Alpha-type protein kinase domain-containing protein</fullName>
    </recommendedName>
</protein>
<evidence type="ECO:0000313" key="8">
    <source>
        <dbReference type="EMBL" id="TFK26791.1"/>
    </source>
</evidence>
<reference evidence="8 9" key="1">
    <citation type="journal article" date="2019" name="Nat. Ecol. Evol.">
        <title>Megaphylogeny resolves global patterns of mushroom evolution.</title>
        <authorList>
            <person name="Varga T."/>
            <person name="Krizsan K."/>
            <person name="Foldi C."/>
            <person name="Dima B."/>
            <person name="Sanchez-Garcia M."/>
            <person name="Sanchez-Ramirez S."/>
            <person name="Szollosi G.J."/>
            <person name="Szarkandi J.G."/>
            <person name="Papp V."/>
            <person name="Albert L."/>
            <person name="Andreopoulos W."/>
            <person name="Angelini C."/>
            <person name="Antonin V."/>
            <person name="Barry K.W."/>
            <person name="Bougher N.L."/>
            <person name="Buchanan P."/>
            <person name="Buyck B."/>
            <person name="Bense V."/>
            <person name="Catcheside P."/>
            <person name="Chovatia M."/>
            <person name="Cooper J."/>
            <person name="Damon W."/>
            <person name="Desjardin D."/>
            <person name="Finy P."/>
            <person name="Geml J."/>
            <person name="Haridas S."/>
            <person name="Hughes K."/>
            <person name="Justo A."/>
            <person name="Karasinski D."/>
            <person name="Kautmanova I."/>
            <person name="Kiss B."/>
            <person name="Kocsube S."/>
            <person name="Kotiranta H."/>
            <person name="LaButti K.M."/>
            <person name="Lechner B.E."/>
            <person name="Liimatainen K."/>
            <person name="Lipzen A."/>
            <person name="Lukacs Z."/>
            <person name="Mihaltcheva S."/>
            <person name="Morgado L.N."/>
            <person name="Niskanen T."/>
            <person name="Noordeloos M.E."/>
            <person name="Ohm R.A."/>
            <person name="Ortiz-Santana B."/>
            <person name="Ovrebo C."/>
            <person name="Racz N."/>
            <person name="Riley R."/>
            <person name="Savchenko A."/>
            <person name="Shiryaev A."/>
            <person name="Soop K."/>
            <person name="Spirin V."/>
            <person name="Szebenyi C."/>
            <person name="Tomsovsky M."/>
            <person name="Tulloss R.E."/>
            <person name="Uehling J."/>
            <person name="Grigoriev I.V."/>
            <person name="Vagvolgyi C."/>
            <person name="Papp T."/>
            <person name="Martin F.M."/>
            <person name="Miettinen O."/>
            <person name="Hibbett D.S."/>
            <person name="Nagy L.G."/>
        </authorList>
    </citation>
    <scope>NUCLEOTIDE SEQUENCE [LARGE SCALE GENOMIC DNA]</scope>
    <source>
        <strain evidence="8 9">CBS 121175</strain>
    </source>
</reference>
<accession>A0A5C3LEB2</accession>
<dbReference type="Pfam" id="PF02816">
    <property type="entry name" value="Alpha_kinase"/>
    <property type="match status" value="1"/>
</dbReference>
<dbReference type="GO" id="GO:0005524">
    <property type="term" value="F:ATP binding"/>
    <property type="evidence" value="ECO:0007669"/>
    <property type="project" value="UniProtKB-KW"/>
</dbReference>
<dbReference type="SUPFAM" id="SSF56112">
    <property type="entry name" value="Protein kinase-like (PK-like)"/>
    <property type="match status" value="1"/>
</dbReference>
<keyword evidence="2" id="KW-0808">Transferase</keyword>
<feature type="region of interest" description="Disordered" evidence="6">
    <location>
        <begin position="394"/>
        <end position="417"/>
    </location>
</feature>
<proteinExistence type="predicted"/>
<feature type="domain" description="Alpha-type protein kinase" evidence="7">
    <location>
        <begin position="127"/>
        <end position="386"/>
    </location>
</feature>
<dbReference type="AlphaFoldDB" id="A0A5C3LEB2"/>
<dbReference type="Gene3D" id="3.20.200.10">
    <property type="entry name" value="MHCK/EF2 kinase"/>
    <property type="match status" value="1"/>
</dbReference>
<dbReference type="OrthoDB" id="2744370at2759"/>
<dbReference type="PANTHER" id="PTHR45992">
    <property type="entry name" value="EUKARYOTIC ELONGATION FACTOR 2 KINASE-RELATED"/>
    <property type="match status" value="1"/>
</dbReference>
<name>A0A5C3LEB2_COPMA</name>
<keyword evidence="4" id="KW-0418">Kinase</keyword>
<keyword evidence="9" id="KW-1185">Reference proteome</keyword>
<evidence type="ECO:0000259" key="7">
    <source>
        <dbReference type="PROSITE" id="PS51158"/>
    </source>
</evidence>
<evidence type="ECO:0000256" key="4">
    <source>
        <dbReference type="ARBA" id="ARBA00022777"/>
    </source>
</evidence>
<sequence>IRSETDLRQEGNTQIAEVHMGLTVQQWCTHLSDSGLITVPSFSAARPGRKVPLGPKPALKFELYVNFAEYNSRVTRGGMPLSAAETGKCGRSESMAAVSGGPSKFPRVNTGHTVFKSSFSLAPRSIASVSTSTKATFKMITCPHITPQGDPVFSTGETVTAWISESAFAHGSMKAVYEVPADFAVADHNAQIQHEQTRLARGVLFMKAFYKLCRQRGVDTYPNLQFADAFVLQEAGNPSPASGIKGPAPLATPDNAGVDQTTDVMEPGLMWLVEKRHPSQWVQRFSGTLEHTTPHSDQLHLTVYAFQHFVYGFSNNELVFADLQGTPTTVVGRNGDLSKATILFDPMTHTTTQASGVGDHGPDGIQTFVDQHECRELCKALGLSAQYPLHDLEDTADGYQSGDSGPDPGHVGNIDTV</sequence>
<keyword evidence="5" id="KW-0067">ATP-binding</keyword>
<dbReference type="InterPro" id="IPR004166">
    <property type="entry name" value="a-kinase_dom"/>
</dbReference>
<dbReference type="CDD" id="cd04515">
    <property type="entry name" value="Alpha_kinase"/>
    <property type="match status" value="1"/>
</dbReference>
<organism evidence="8 9">
    <name type="scientific">Coprinopsis marcescibilis</name>
    <name type="common">Agaric fungus</name>
    <name type="synonym">Psathyrella marcescibilis</name>
    <dbReference type="NCBI Taxonomy" id="230819"/>
    <lineage>
        <taxon>Eukaryota</taxon>
        <taxon>Fungi</taxon>
        <taxon>Dikarya</taxon>
        <taxon>Basidiomycota</taxon>
        <taxon>Agaricomycotina</taxon>
        <taxon>Agaricomycetes</taxon>
        <taxon>Agaricomycetidae</taxon>
        <taxon>Agaricales</taxon>
        <taxon>Agaricineae</taxon>
        <taxon>Psathyrellaceae</taxon>
        <taxon>Coprinopsis</taxon>
    </lineage>
</organism>
<evidence type="ECO:0000256" key="5">
    <source>
        <dbReference type="ARBA" id="ARBA00022840"/>
    </source>
</evidence>
<dbReference type="GO" id="GO:0004674">
    <property type="term" value="F:protein serine/threonine kinase activity"/>
    <property type="evidence" value="ECO:0007669"/>
    <property type="project" value="UniProtKB-KW"/>
</dbReference>
<evidence type="ECO:0000256" key="6">
    <source>
        <dbReference type="SAM" id="MobiDB-lite"/>
    </source>
</evidence>
<evidence type="ECO:0000256" key="3">
    <source>
        <dbReference type="ARBA" id="ARBA00022741"/>
    </source>
</evidence>